<dbReference type="PANTHER" id="PTHR36846">
    <property type="entry name" value="PROTEIN VIAA"/>
    <property type="match status" value="1"/>
</dbReference>
<dbReference type="RefSeq" id="WP_025363042.1">
    <property type="nucleotide sequence ID" value="NZ_CP006681.1"/>
</dbReference>
<dbReference type="eggNOG" id="COG2425">
    <property type="taxonomic scope" value="Bacteria"/>
</dbReference>
<dbReference type="InterPro" id="IPR036465">
    <property type="entry name" value="vWFA_dom_sf"/>
</dbReference>
<protein>
    <submittedName>
        <fullName evidence="2">Two-component regulator system yiem receptor component protein</fullName>
    </submittedName>
</protein>
<evidence type="ECO:0000313" key="3">
    <source>
        <dbReference type="Proteomes" id="UP000019267"/>
    </source>
</evidence>
<dbReference type="AlphaFoldDB" id="W6A7I1"/>
<keyword evidence="2" id="KW-0675">Receptor</keyword>
<evidence type="ECO:0000313" key="2">
    <source>
        <dbReference type="EMBL" id="AHI52805.1"/>
    </source>
</evidence>
<dbReference type="Proteomes" id="UP000019267">
    <property type="component" value="Chromosome"/>
</dbReference>
<dbReference type="PANTHER" id="PTHR36846:SF1">
    <property type="entry name" value="PROTEIN VIAA"/>
    <property type="match status" value="1"/>
</dbReference>
<proteinExistence type="predicted"/>
<accession>W6A7I1</accession>
<organism evidence="2 3">
    <name type="scientific">Spiroplasma culicicola AES-1</name>
    <dbReference type="NCBI Taxonomy" id="1276246"/>
    <lineage>
        <taxon>Bacteria</taxon>
        <taxon>Bacillati</taxon>
        <taxon>Mycoplasmatota</taxon>
        <taxon>Mollicutes</taxon>
        <taxon>Entomoplasmatales</taxon>
        <taxon>Spiroplasmataceae</taxon>
        <taxon>Spiroplasma</taxon>
    </lineage>
</organism>
<feature type="compositionally biased region" description="Basic and acidic residues" evidence="1">
    <location>
        <begin position="526"/>
        <end position="550"/>
    </location>
</feature>
<dbReference type="SUPFAM" id="SSF53300">
    <property type="entry name" value="vWA-like"/>
    <property type="match status" value="1"/>
</dbReference>
<name>W6A7I1_9MOLU</name>
<dbReference type="HOGENOM" id="CLU_022130_1_0_14"/>
<dbReference type="STRING" id="1276246.SCULI_v1c04640"/>
<gene>
    <name evidence="2" type="ORF">SCULI_v1c04640</name>
</gene>
<dbReference type="GO" id="GO:0005829">
    <property type="term" value="C:cytosol"/>
    <property type="evidence" value="ECO:0007669"/>
    <property type="project" value="TreeGrafter"/>
</dbReference>
<dbReference type="EMBL" id="CP006681">
    <property type="protein sequence ID" value="AHI52805.1"/>
    <property type="molecule type" value="Genomic_DNA"/>
</dbReference>
<dbReference type="OrthoDB" id="387240at2"/>
<dbReference type="Gene3D" id="3.40.50.410">
    <property type="entry name" value="von Willebrand factor, type A domain"/>
    <property type="match status" value="1"/>
</dbReference>
<keyword evidence="3" id="KW-1185">Reference proteome</keyword>
<reference evidence="2 3" key="1">
    <citation type="journal article" date="2014" name="Genome Biol. Evol.">
        <title>Molecular evolution of the substrate utilization strategies and putative virulence factors in mosquito-associated Spiroplasma species.</title>
        <authorList>
            <person name="Chang T.H."/>
            <person name="Lo W.S."/>
            <person name="Ku C."/>
            <person name="Chen L.L."/>
            <person name="Kuo C.H."/>
        </authorList>
    </citation>
    <scope>NUCLEOTIDE SEQUENCE [LARGE SCALE GENOMIC DNA]</scope>
    <source>
        <strain evidence="2">AES-1</strain>
    </source>
</reference>
<feature type="region of interest" description="Disordered" evidence="1">
    <location>
        <begin position="517"/>
        <end position="556"/>
    </location>
</feature>
<dbReference type="KEGG" id="scq:SCULI_v1c04640"/>
<dbReference type="PATRIC" id="fig|1276246.3.peg.463"/>
<evidence type="ECO:0000256" key="1">
    <source>
        <dbReference type="SAM" id="MobiDB-lite"/>
    </source>
</evidence>
<sequence>MQFDMDKPVNEIKKEIERLRQKDLHNSAFLAFKKDHEYAAEQLDDKINNFYSASSMSTISQIKLPEPIRKEIIYYNYVSDNFDEVEFAKKLNFIQEKLVEFDSPFSTYIDTMRWKIENGYFELKGRDWLTEFFRTWTFMLTKRILDFRLKTVEDLRYNYLVEIYAIIKNYGKYAKIYKTMYDVFGKIANVEDELKNQNIESISRFAEFLYKDPSILRIAELLGRLNGEDDIMEVNITEQITTYPTQVKLPYNPEELVGVTMSKDIERLLPMELANLFDPELEIVFYKKFVESQLQAFLFESNETIIEHEIEEVEYEAPIPLEQGKFIICIDTSSSMEGAGEYIAKSLAIAVAKVALKENRDLVFVNFANQHVDEFEVNGRTVNIQKMLEFLAKSFYGRTNSKPAFQKVIDKMNSENYRRADLLMISDFMMDSLPNSTRVKIADLKDNYNRFHSLVVGTMPNVETQDVFDNVMYYDPNDPYSTQQIVKSLNETLRDLRELKDEEAAYRDEQISELNKIRDKKRMRDVHKDSPKSKKLEKAKQKAKDLEKKRQNLYGN</sequence>